<dbReference type="InterPro" id="IPR036249">
    <property type="entry name" value="Thioredoxin-like_sf"/>
</dbReference>
<dbReference type="PANTHER" id="PTHR30041:SF8">
    <property type="entry name" value="PROTEIN YFFB"/>
    <property type="match status" value="1"/>
</dbReference>
<dbReference type="Pfam" id="PF03960">
    <property type="entry name" value="ArsC"/>
    <property type="match status" value="1"/>
</dbReference>
<dbReference type="EMBL" id="WACR01000006">
    <property type="protein sequence ID" value="KAB1064008.1"/>
    <property type="molecule type" value="Genomic_DNA"/>
</dbReference>
<comment type="similarity">
    <text evidence="1 2">Belongs to the ArsC family.</text>
</comment>
<dbReference type="PANTHER" id="PTHR30041">
    <property type="entry name" value="ARSENATE REDUCTASE"/>
    <property type="match status" value="1"/>
</dbReference>
<comment type="caution">
    <text evidence="3">The sequence shown here is derived from an EMBL/GenBank/DDBJ whole genome shotgun (WGS) entry which is preliminary data.</text>
</comment>
<reference evidence="3 4" key="1">
    <citation type="submission" date="2019-09" db="EMBL/GenBank/DDBJ databases">
        <title>Genomes of Cryomorphaceae.</title>
        <authorList>
            <person name="Bowman J.P."/>
        </authorList>
    </citation>
    <scope>NUCLEOTIDE SEQUENCE [LARGE SCALE GENOMIC DNA]</scope>
    <source>
        <strain evidence="3 4">KCTC 52047</strain>
    </source>
</reference>
<keyword evidence="4" id="KW-1185">Reference proteome</keyword>
<evidence type="ECO:0000313" key="4">
    <source>
        <dbReference type="Proteomes" id="UP000435357"/>
    </source>
</evidence>
<dbReference type="AlphaFoldDB" id="A0A6N6M405"/>
<dbReference type="Gene3D" id="3.40.30.10">
    <property type="entry name" value="Glutaredoxin"/>
    <property type="match status" value="1"/>
</dbReference>
<gene>
    <name evidence="3" type="ORF">F3059_08205</name>
</gene>
<protein>
    <submittedName>
        <fullName evidence="3">Arsenate reductase</fullName>
    </submittedName>
</protein>
<evidence type="ECO:0000256" key="1">
    <source>
        <dbReference type="ARBA" id="ARBA00007198"/>
    </source>
</evidence>
<dbReference type="InterPro" id="IPR006660">
    <property type="entry name" value="Arsenate_reductase-like"/>
</dbReference>
<dbReference type="SUPFAM" id="SSF52833">
    <property type="entry name" value="Thioredoxin-like"/>
    <property type="match status" value="1"/>
</dbReference>
<organism evidence="3 4">
    <name type="scientific">Salibacter halophilus</name>
    <dbReference type="NCBI Taxonomy" id="1803916"/>
    <lineage>
        <taxon>Bacteria</taxon>
        <taxon>Pseudomonadati</taxon>
        <taxon>Bacteroidota</taxon>
        <taxon>Flavobacteriia</taxon>
        <taxon>Flavobacteriales</taxon>
        <taxon>Salibacteraceae</taxon>
        <taxon>Salibacter</taxon>
    </lineage>
</organism>
<sequence>MKKFYYLKTCDTCKKIMKQLDLSDFTLREIKTDPINEQELIELRNYVSSYEELFNKRSRKYRELNLKEKPLNEKEIKQLILDEYTFLKRPVMLFEDNVMAGNSKKIVEQMVEKTKN</sequence>
<evidence type="ECO:0000256" key="2">
    <source>
        <dbReference type="PROSITE-ProRule" id="PRU01282"/>
    </source>
</evidence>
<proteinExistence type="inferred from homology"/>
<name>A0A6N6M405_9FLAO</name>
<accession>A0A6N6M405</accession>
<dbReference type="OrthoDB" id="1120494at2"/>
<evidence type="ECO:0000313" key="3">
    <source>
        <dbReference type="EMBL" id="KAB1064008.1"/>
    </source>
</evidence>
<dbReference type="Proteomes" id="UP000435357">
    <property type="component" value="Unassembled WGS sequence"/>
</dbReference>
<dbReference type="PROSITE" id="PS51353">
    <property type="entry name" value="ARSC"/>
    <property type="match status" value="1"/>
</dbReference>
<dbReference type="RefSeq" id="WP_151168089.1">
    <property type="nucleotide sequence ID" value="NZ_WACR01000006.1"/>
</dbReference>